<dbReference type="EMBL" id="CP090166">
    <property type="protein sequence ID" value="UJO16415.1"/>
    <property type="molecule type" value="Genomic_DNA"/>
</dbReference>
<sequence length="83" mass="9323">MSDTRSAMKETDDVATTMKWLKLADSATDGTIVESVESSEESRGRTEQGGHMAFRRSPAPSPSPQREHQETKPKRRSRVTFEI</sequence>
<evidence type="ECO:0000313" key="2">
    <source>
        <dbReference type="EMBL" id="UJO16415.1"/>
    </source>
</evidence>
<gene>
    <name evidence="2" type="ORF">CLAFUR5_04604</name>
</gene>
<organism evidence="2 3">
    <name type="scientific">Passalora fulva</name>
    <name type="common">Tomato leaf mold</name>
    <name type="synonym">Cladosporium fulvum</name>
    <dbReference type="NCBI Taxonomy" id="5499"/>
    <lineage>
        <taxon>Eukaryota</taxon>
        <taxon>Fungi</taxon>
        <taxon>Dikarya</taxon>
        <taxon>Ascomycota</taxon>
        <taxon>Pezizomycotina</taxon>
        <taxon>Dothideomycetes</taxon>
        <taxon>Dothideomycetidae</taxon>
        <taxon>Mycosphaerellales</taxon>
        <taxon>Mycosphaerellaceae</taxon>
        <taxon>Fulvia</taxon>
    </lineage>
</organism>
<name>A0A9Q8LFA1_PASFU</name>
<feature type="compositionally biased region" description="Basic residues" evidence="1">
    <location>
        <begin position="73"/>
        <end position="83"/>
    </location>
</feature>
<dbReference type="KEGG" id="ffu:CLAFUR5_04604"/>
<reference evidence="2" key="1">
    <citation type="submission" date="2021-12" db="EMBL/GenBank/DDBJ databases">
        <authorList>
            <person name="Zaccaron A."/>
            <person name="Stergiopoulos I."/>
        </authorList>
    </citation>
    <scope>NUCLEOTIDE SEQUENCE</scope>
    <source>
        <strain evidence="2">Race5_Kim</strain>
    </source>
</reference>
<dbReference type="Proteomes" id="UP000756132">
    <property type="component" value="Chromosome 4"/>
</dbReference>
<evidence type="ECO:0000313" key="3">
    <source>
        <dbReference type="Proteomes" id="UP000756132"/>
    </source>
</evidence>
<dbReference type="AlphaFoldDB" id="A0A9Q8LFA1"/>
<dbReference type="RefSeq" id="XP_047760781.1">
    <property type="nucleotide sequence ID" value="XM_047903752.1"/>
</dbReference>
<evidence type="ECO:0000256" key="1">
    <source>
        <dbReference type="SAM" id="MobiDB-lite"/>
    </source>
</evidence>
<feature type="region of interest" description="Disordered" evidence="1">
    <location>
        <begin position="26"/>
        <end position="83"/>
    </location>
</feature>
<keyword evidence="3" id="KW-1185">Reference proteome</keyword>
<protein>
    <submittedName>
        <fullName evidence="2">Uncharacterized protein</fullName>
    </submittedName>
</protein>
<reference evidence="2" key="2">
    <citation type="journal article" date="2022" name="Microb. Genom.">
        <title>A chromosome-scale genome assembly of the tomato pathogen Cladosporium fulvum reveals a compartmentalized genome architecture and the presence of a dispensable chromosome.</title>
        <authorList>
            <person name="Zaccaron A.Z."/>
            <person name="Chen L.H."/>
            <person name="Samaras A."/>
            <person name="Stergiopoulos I."/>
        </authorList>
    </citation>
    <scope>NUCLEOTIDE SEQUENCE</scope>
    <source>
        <strain evidence="2">Race5_Kim</strain>
    </source>
</reference>
<proteinExistence type="predicted"/>
<accession>A0A9Q8LFA1</accession>
<dbReference type="GeneID" id="71984482"/>
<dbReference type="OrthoDB" id="10546040at2759"/>